<feature type="domain" description="Peptidase S8/S53" evidence="6">
    <location>
        <begin position="10"/>
        <end position="237"/>
    </location>
</feature>
<sequence>MDLDWRQKKGENINIVILDSGVSSSHPKFKNIKFRGISITDTKKRYKIEDDVIDKLGHGTAVTSIIKKLVPNSNITIIKIFQDDFFCTEEKLIFALNYVLTNVNCDILHLSLGVTTSSEKLEMFKICEKLSQKGVIIVSAFDNGGALSYPASFKNVIGVDTSSIVKADYEYEYVASEIINIRAKGSFQRVSWTNPEYIIMHGTSFAAAYVSGYVAKIMQTGKRSMEEVLNQLFISATYCYKENDTYLKDNMDFLKKIKKAVVFPFNKEVHSLIRYKDLLSFNLCSVYSSKYLGHVGRSTSKILPGEIDYTTIIKNLDDIDWNNDDFDTFILGHTNLLDTKLKKDLKREILINCIKYNKNVYSFDDLSSYKEIIIGGDKSKEIFFPNIDETTIPQHHFGKLQKISKPVLGVFGTSSKQGKFSLQLTLRKLFVDEGYSVGQLGTEPSSLLFGMNEVYPMGFNSNVKVSSSDAIKVLNNMMGKIEDTNPDIIIVGSQSGTIPYDTSNLSSFTIPQTEFIFGTLPDAIILCVNFEDELKYIKSTINFLENIIDTKVLGLVLYPIRNLSSPIFTNSNSISIQELNNHAENLSKYTGINTFILGEKHQMESLFEEIINFYSEEKEVHV</sequence>
<dbReference type="InterPro" id="IPR036852">
    <property type="entry name" value="Peptidase_S8/S53_dom_sf"/>
</dbReference>
<dbReference type="Proteomes" id="UP000789833">
    <property type="component" value="Unassembled WGS sequence"/>
</dbReference>
<feature type="active site" description="Charge relay system" evidence="5">
    <location>
        <position position="204"/>
    </location>
</feature>
<feature type="domain" description="D-glutamate N-acetyltransferase-like C-terminal" evidence="7">
    <location>
        <begin position="398"/>
        <end position="531"/>
    </location>
</feature>
<reference evidence="8 9" key="1">
    <citation type="submission" date="2021-10" db="EMBL/GenBank/DDBJ databases">
        <authorList>
            <person name="Criscuolo A."/>
        </authorList>
    </citation>
    <scope>NUCLEOTIDE SEQUENCE [LARGE SCALE GENOMIC DNA]</scope>
    <source>
        <strain evidence="9">CIP 111883</strain>
    </source>
</reference>
<evidence type="ECO:0000313" key="9">
    <source>
        <dbReference type="Proteomes" id="UP000789833"/>
    </source>
</evidence>
<dbReference type="PANTHER" id="PTHR43806">
    <property type="entry name" value="PEPTIDASE S8"/>
    <property type="match status" value="1"/>
</dbReference>
<dbReference type="InterPro" id="IPR015500">
    <property type="entry name" value="Peptidase_S8_subtilisin-rel"/>
</dbReference>
<dbReference type="PROSITE" id="PS00136">
    <property type="entry name" value="SUBTILASE_ASP"/>
    <property type="match status" value="1"/>
</dbReference>
<dbReference type="PROSITE" id="PS51892">
    <property type="entry name" value="SUBTILASE"/>
    <property type="match status" value="1"/>
</dbReference>
<evidence type="ECO:0000256" key="5">
    <source>
        <dbReference type="PROSITE-ProRule" id="PRU01240"/>
    </source>
</evidence>
<evidence type="ECO:0000256" key="1">
    <source>
        <dbReference type="ARBA" id="ARBA00011073"/>
    </source>
</evidence>
<dbReference type="InterPro" id="IPR000209">
    <property type="entry name" value="Peptidase_S8/S53_dom"/>
</dbReference>
<proteinExistence type="inferred from homology"/>
<dbReference type="SUPFAM" id="SSF52743">
    <property type="entry name" value="Subtilisin-like"/>
    <property type="match status" value="1"/>
</dbReference>
<feature type="active site" description="Charge relay system" evidence="5">
    <location>
        <position position="58"/>
    </location>
</feature>
<evidence type="ECO:0000259" key="6">
    <source>
        <dbReference type="Pfam" id="PF00082"/>
    </source>
</evidence>
<evidence type="ECO:0000256" key="2">
    <source>
        <dbReference type="ARBA" id="ARBA00022670"/>
    </source>
</evidence>
<accession>A0ABN8AIZ6</accession>
<evidence type="ECO:0000259" key="7">
    <source>
        <dbReference type="Pfam" id="PF07755"/>
    </source>
</evidence>
<keyword evidence="3 5" id="KW-0378">Hydrolase</keyword>
<dbReference type="PANTHER" id="PTHR43806:SF11">
    <property type="entry name" value="CEREVISIN-RELATED"/>
    <property type="match status" value="1"/>
</dbReference>
<keyword evidence="4 5" id="KW-0720">Serine protease</keyword>
<protein>
    <recommendedName>
        <fullName evidence="10">Peptidase S8/S53 domain-containing protein</fullName>
    </recommendedName>
</protein>
<dbReference type="InterPro" id="IPR035086">
    <property type="entry name" value="DgcN-like_C"/>
</dbReference>
<dbReference type="Pfam" id="PF07755">
    <property type="entry name" value="DUF1611"/>
    <property type="match status" value="1"/>
</dbReference>
<comment type="similarity">
    <text evidence="1 5">Belongs to the peptidase S8 family.</text>
</comment>
<dbReference type="RefSeq" id="WP_230505371.1">
    <property type="nucleotide sequence ID" value="NZ_CAKJTJ010000066.1"/>
</dbReference>
<dbReference type="Gene3D" id="3.40.50.200">
    <property type="entry name" value="Peptidase S8/S53 domain"/>
    <property type="match status" value="1"/>
</dbReference>
<dbReference type="Gene3D" id="3.40.50.300">
    <property type="entry name" value="P-loop containing nucleotide triphosphate hydrolases"/>
    <property type="match status" value="1"/>
</dbReference>
<comment type="caution">
    <text evidence="8">The sequence shown here is derived from an EMBL/GenBank/DDBJ whole genome shotgun (WGS) entry which is preliminary data.</text>
</comment>
<dbReference type="SUPFAM" id="SSF52540">
    <property type="entry name" value="P-loop containing nucleoside triphosphate hydrolases"/>
    <property type="match status" value="1"/>
</dbReference>
<dbReference type="Pfam" id="PF00082">
    <property type="entry name" value="Peptidase_S8"/>
    <property type="match status" value="1"/>
</dbReference>
<keyword evidence="9" id="KW-1185">Reference proteome</keyword>
<dbReference type="InterPro" id="IPR027417">
    <property type="entry name" value="P-loop_NTPase"/>
</dbReference>
<evidence type="ECO:0000313" key="8">
    <source>
        <dbReference type="EMBL" id="CAG9623697.1"/>
    </source>
</evidence>
<feature type="active site" description="Charge relay system" evidence="5">
    <location>
        <position position="19"/>
    </location>
</feature>
<organism evidence="8 9">
    <name type="scientific">Sutcliffiella rhizosphaerae</name>
    <dbReference type="NCBI Taxonomy" id="2880967"/>
    <lineage>
        <taxon>Bacteria</taxon>
        <taxon>Bacillati</taxon>
        <taxon>Bacillota</taxon>
        <taxon>Bacilli</taxon>
        <taxon>Bacillales</taxon>
        <taxon>Bacillaceae</taxon>
        <taxon>Sutcliffiella</taxon>
    </lineage>
</organism>
<dbReference type="PRINTS" id="PR00723">
    <property type="entry name" value="SUBTILISIN"/>
</dbReference>
<evidence type="ECO:0000256" key="3">
    <source>
        <dbReference type="ARBA" id="ARBA00022801"/>
    </source>
</evidence>
<evidence type="ECO:0008006" key="10">
    <source>
        <dbReference type="Google" id="ProtNLM"/>
    </source>
</evidence>
<keyword evidence="2 5" id="KW-0645">Protease</keyword>
<name>A0ABN8AIZ6_9BACI</name>
<dbReference type="InterPro" id="IPR050131">
    <property type="entry name" value="Peptidase_S8_subtilisin-like"/>
</dbReference>
<dbReference type="InterPro" id="IPR023827">
    <property type="entry name" value="Peptidase_S8_Asp-AS"/>
</dbReference>
<evidence type="ECO:0000256" key="4">
    <source>
        <dbReference type="ARBA" id="ARBA00022825"/>
    </source>
</evidence>
<dbReference type="EMBL" id="CAKJTJ010000066">
    <property type="protein sequence ID" value="CAG9623697.1"/>
    <property type="molecule type" value="Genomic_DNA"/>
</dbReference>
<gene>
    <name evidence="8" type="ORF">BACCIP111883_04529</name>
</gene>